<accession>F7YX24</accession>
<dbReference type="AlphaFoldDB" id="F7YX24"/>
<feature type="domain" description="GFO/IDH/MocA-like oxidoreductase" evidence="2">
    <location>
        <begin position="137"/>
        <end position="262"/>
    </location>
</feature>
<dbReference type="PANTHER" id="PTHR43249">
    <property type="entry name" value="UDP-N-ACETYL-2-AMINO-2-DEOXY-D-GLUCURONATE OXIDASE"/>
    <property type="match status" value="1"/>
</dbReference>
<dbReference type="STRING" id="688269.Theth_0520"/>
<name>F7YX24_9THEM</name>
<dbReference type="eggNOG" id="COG0673">
    <property type="taxonomic scope" value="Bacteria"/>
</dbReference>
<gene>
    <name evidence="3" type="ORF">Theth_0520</name>
</gene>
<dbReference type="SUPFAM" id="SSF55347">
    <property type="entry name" value="Glyceraldehyde-3-phosphate dehydrogenase-like, C-terminal domain"/>
    <property type="match status" value="1"/>
</dbReference>
<dbReference type="HOGENOM" id="CLU_023194_1_0_0"/>
<feature type="domain" description="Gfo/Idh/MocA-like oxidoreductase N-terminal" evidence="1">
    <location>
        <begin position="4"/>
        <end position="127"/>
    </location>
</feature>
<organism evidence="3 4">
    <name type="scientific">Pseudothermotoga thermarum DSM 5069</name>
    <dbReference type="NCBI Taxonomy" id="688269"/>
    <lineage>
        <taxon>Bacteria</taxon>
        <taxon>Thermotogati</taxon>
        <taxon>Thermotogota</taxon>
        <taxon>Thermotogae</taxon>
        <taxon>Thermotogales</taxon>
        <taxon>Thermotogaceae</taxon>
        <taxon>Pseudothermotoga</taxon>
    </lineage>
</organism>
<reference evidence="3 4" key="1">
    <citation type="submission" date="2010-11" db="EMBL/GenBank/DDBJ databases">
        <title>The complete genome of Thermotoga thermarum DSM 5069.</title>
        <authorList>
            <consortium name="US DOE Joint Genome Institute (JGI-PGF)"/>
            <person name="Lucas S."/>
            <person name="Copeland A."/>
            <person name="Lapidus A."/>
            <person name="Bruce D."/>
            <person name="Goodwin L."/>
            <person name="Pitluck S."/>
            <person name="Kyrpides N."/>
            <person name="Mavromatis K."/>
            <person name="Ivanova N."/>
            <person name="Zeytun A."/>
            <person name="Brettin T."/>
            <person name="Detter J.C."/>
            <person name="Tapia R."/>
            <person name="Han C."/>
            <person name="Land M."/>
            <person name="Hauser L."/>
            <person name="Markowitz V."/>
            <person name="Cheng J.-F."/>
            <person name="Hugenholtz P."/>
            <person name="Woyke T."/>
            <person name="Wu D."/>
            <person name="Spring S."/>
            <person name="Schroeder M."/>
            <person name="Brambilla E."/>
            <person name="Klenk H.-P."/>
            <person name="Eisen J.A."/>
        </authorList>
    </citation>
    <scope>NUCLEOTIDE SEQUENCE [LARGE SCALE GENOMIC DNA]</scope>
    <source>
        <strain evidence="3 4">DSM 5069</strain>
    </source>
</reference>
<dbReference type="PRINTS" id="PR01775">
    <property type="entry name" value="GLFROXRDTASE"/>
</dbReference>
<dbReference type="Pfam" id="PF22725">
    <property type="entry name" value="GFO_IDH_MocA_C3"/>
    <property type="match status" value="1"/>
</dbReference>
<dbReference type="SUPFAM" id="SSF51735">
    <property type="entry name" value="NAD(P)-binding Rossmann-fold domains"/>
    <property type="match status" value="1"/>
</dbReference>
<sequence length="363" mass="41207">MSKLRMALIGCGRISSKHLEAIFENKDLVKLVACCDLIPQRAEIAAEKVEKTLGYKPEVYTDFRKLLKREDIDFVAIATPSGSHYEISIEAMEHSKNVLVEKPMALSTDHMNHMIELSKRKNLKLGVCFQNRFNPPIQELRKKIETGQFGRIFYGTISVRWNRNKEYYQQAPWRGTWEQDGGVLMNQSTHGIDLLQWMLGGKPKKVFALIKNFNHPYIEAEDFGVGIVEFESGAVGIIEGTSNVFDKNLEESLAIFGEFGTVKIGGLAVNRVEAWRFVGEEGHPFMNLPDPDTVYGKGHIPLYRDFCLSIIEGREPLVNGEEGRKAVEIVLGIYKSALENKWVEFPVNFSTDQMKGVLWAKDF</sequence>
<keyword evidence="4" id="KW-1185">Reference proteome</keyword>
<dbReference type="InterPro" id="IPR000683">
    <property type="entry name" value="Gfo/Idh/MocA-like_OxRdtase_N"/>
</dbReference>
<dbReference type="KEGG" id="tta:Theth_0520"/>
<dbReference type="PANTHER" id="PTHR43249:SF1">
    <property type="entry name" value="D-GLUCOSIDE 3-DEHYDROGENASE"/>
    <property type="match status" value="1"/>
</dbReference>
<proteinExistence type="predicted"/>
<evidence type="ECO:0000259" key="2">
    <source>
        <dbReference type="Pfam" id="PF22725"/>
    </source>
</evidence>
<dbReference type="InterPro" id="IPR036291">
    <property type="entry name" value="NAD(P)-bd_dom_sf"/>
</dbReference>
<evidence type="ECO:0000259" key="1">
    <source>
        <dbReference type="Pfam" id="PF01408"/>
    </source>
</evidence>
<dbReference type="Pfam" id="PF01408">
    <property type="entry name" value="GFO_IDH_MocA"/>
    <property type="match status" value="1"/>
</dbReference>
<dbReference type="Proteomes" id="UP000006804">
    <property type="component" value="Chromosome"/>
</dbReference>
<dbReference type="Gene3D" id="3.40.50.720">
    <property type="entry name" value="NAD(P)-binding Rossmann-like Domain"/>
    <property type="match status" value="1"/>
</dbReference>
<evidence type="ECO:0000313" key="3">
    <source>
        <dbReference type="EMBL" id="AEH50609.1"/>
    </source>
</evidence>
<dbReference type="InterPro" id="IPR055170">
    <property type="entry name" value="GFO_IDH_MocA-like_dom"/>
</dbReference>
<dbReference type="InterPro" id="IPR052515">
    <property type="entry name" value="Gfo/Idh/MocA_Oxidoreductase"/>
</dbReference>
<protein>
    <submittedName>
        <fullName evidence="3">Oxidoreductase domain protein</fullName>
    </submittedName>
</protein>
<dbReference type="EMBL" id="CP002351">
    <property type="protein sequence ID" value="AEH50609.1"/>
    <property type="molecule type" value="Genomic_DNA"/>
</dbReference>
<dbReference type="GO" id="GO:0000166">
    <property type="term" value="F:nucleotide binding"/>
    <property type="evidence" value="ECO:0007669"/>
    <property type="project" value="InterPro"/>
</dbReference>
<dbReference type="PATRIC" id="fig|688269.3.peg.540"/>
<dbReference type="Gene3D" id="3.30.360.10">
    <property type="entry name" value="Dihydrodipicolinate Reductase, domain 2"/>
    <property type="match status" value="1"/>
</dbReference>
<dbReference type="InterPro" id="IPR008354">
    <property type="entry name" value="Glc-Fru_OxRdtase_bac"/>
</dbReference>
<evidence type="ECO:0000313" key="4">
    <source>
        <dbReference type="Proteomes" id="UP000006804"/>
    </source>
</evidence>